<dbReference type="AlphaFoldDB" id="A0A830HJU1"/>
<feature type="transmembrane region" description="Helical" evidence="8">
    <location>
        <begin position="205"/>
        <end position="229"/>
    </location>
</feature>
<evidence type="ECO:0000256" key="2">
    <source>
        <dbReference type="ARBA" id="ARBA00008574"/>
    </source>
</evidence>
<feature type="transmembrane region" description="Helical" evidence="8">
    <location>
        <begin position="169"/>
        <end position="193"/>
    </location>
</feature>
<evidence type="ECO:0000256" key="8">
    <source>
        <dbReference type="RuleBase" id="RU079119"/>
    </source>
</evidence>
<keyword evidence="6 8" id="KW-0472">Membrane</keyword>
<name>A0A830HJU1_9CHLO</name>
<proteinExistence type="inferred from homology"/>
<evidence type="ECO:0000256" key="7">
    <source>
        <dbReference type="ARBA" id="ARBA00023315"/>
    </source>
</evidence>
<keyword evidence="7 8" id="KW-0012">Acyltransferase</keyword>
<evidence type="ECO:0000259" key="9">
    <source>
        <dbReference type="Pfam" id="PF01529"/>
    </source>
</evidence>
<protein>
    <recommendedName>
        <fullName evidence="8">S-acyltransferase</fullName>
        <ecNumber evidence="8">2.3.1.225</ecNumber>
    </recommendedName>
    <alternativeName>
        <fullName evidence="8">Palmitoyltransferase</fullName>
    </alternativeName>
</protein>
<keyword evidence="4 8" id="KW-0812">Transmembrane</keyword>
<evidence type="ECO:0000313" key="10">
    <source>
        <dbReference type="EMBL" id="GHP07148.1"/>
    </source>
</evidence>
<dbReference type="GO" id="GO:0016020">
    <property type="term" value="C:membrane"/>
    <property type="evidence" value="ECO:0007669"/>
    <property type="project" value="UniProtKB-SubCell"/>
</dbReference>
<dbReference type="Proteomes" id="UP000660262">
    <property type="component" value="Unassembled WGS sequence"/>
</dbReference>
<accession>A0A830HJU1</accession>
<dbReference type="InterPro" id="IPR001594">
    <property type="entry name" value="Palmitoyltrfase_DHHC"/>
</dbReference>
<feature type="transmembrane region" description="Helical" evidence="8">
    <location>
        <begin position="16"/>
        <end position="37"/>
    </location>
</feature>
<feature type="domain" description="Palmitoyltransferase DHHC" evidence="9">
    <location>
        <begin position="123"/>
        <end position="239"/>
    </location>
</feature>
<evidence type="ECO:0000256" key="4">
    <source>
        <dbReference type="ARBA" id="ARBA00022692"/>
    </source>
</evidence>
<gene>
    <name evidence="10" type="ORF">PPROV_000589100</name>
</gene>
<dbReference type="OrthoDB" id="331948at2759"/>
<dbReference type="EMBL" id="BNJQ01000015">
    <property type="protein sequence ID" value="GHP07148.1"/>
    <property type="molecule type" value="Genomic_DNA"/>
</dbReference>
<keyword evidence="5 8" id="KW-1133">Transmembrane helix</keyword>
<comment type="similarity">
    <text evidence="2 8">Belongs to the DHHC palmitoyltransferase family.</text>
</comment>
<evidence type="ECO:0000256" key="6">
    <source>
        <dbReference type="ARBA" id="ARBA00023136"/>
    </source>
</evidence>
<dbReference type="InterPro" id="IPR039859">
    <property type="entry name" value="PFA4/ZDH16/20/ERF2-like"/>
</dbReference>
<keyword evidence="3 8" id="KW-0808">Transferase</keyword>
<dbReference type="PANTHER" id="PTHR12246">
    <property type="entry name" value="PALMITOYLTRANSFERASE ZDHHC16"/>
    <property type="match status" value="1"/>
</dbReference>
<sequence length="307" mass="34950">MIMLVIYHTIFGGVSFPFYLALFHYLAIVWLSFNILFNYVTCIYHRGGSGGFQAGRSVTDNVYERQQRAGDLETGNLIGDDSSHQKYIYQTPAAAAHAHAHAPAPASEMLDGAQCVFLPPQAQPRWCSICNQTKPPLTQHCYVCKRCVAKQDHHCPWVSGCVGFRNYRYFFLFIFWLWTGCAYAAITMLSARIRRVGVGVRLVEFAFTISVSVFCALSLLLGWHVYLVLTAQTTVEFHRQLGKRPERRRRGETYVNPLDRGWADNWKRALVPRGANGHGVAFNGKMWWLVWMLPLKRAPIGDGVMYF</sequence>
<dbReference type="PROSITE" id="PS50216">
    <property type="entry name" value="DHHC"/>
    <property type="match status" value="1"/>
</dbReference>
<dbReference type="Pfam" id="PF01529">
    <property type="entry name" value="DHHC"/>
    <property type="match status" value="1"/>
</dbReference>
<evidence type="ECO:0000313" key="11">
    <source>
        <dbReference type="Proteomes" id="UP000660262"/>
    </source>
</evidence>
<reference evidence="10" key="1">
    <citation type="submission" date="2020-10" db="EMBL/GenBank/DDBJ databases">
        <title>Unveiling of a novel bifunctional photoreceptor, Dualchrome1, isolated from a cosmopolitan green alga.</title>
        <authorList>
            <person name="Suzuki S."/>
            <person name="Kawachi M."/>
        </authorList>
    </citation>
    <scope>NUCLEOTIDE SEQUENCE</scope>
    <source>
        <strain evidence="10">NIES 2893</strain>
    </source>
</reference>
<evidence type="ECO:0000256" key="3">
    <source>
        <dbReference type="ARBA" id="ARBA00022679"/>
    </source>
</evidence>
<organism evidence="10 11">
    <name type="scientific">Pycnococcus provasolii</name>
    <dbReference type="NCBI Taxonomy" id="41880"/>
    <lineage>
        <taxon>Eukaryota</taxon>
        <taxon>Viridiplantae</taxon>
        <taxon>Chlorophyta</taxon>
        <taxon>Pseudoscourfieldiophyceae</taxon>
        <taxon>Pseudoscourfieldiales</taxon>
        <taxon>Pycnococcaceae</taxon>
        <taxon>Pycnococcus</taxon>
    </lineage>
</organism>
<evidence type="ECO:0000256" key="5">
    <source>
        <dbReference type="ARBA" id="ARBA00022989"/>
    </source>
</evidence>
<comment type="domain">
    <text evidence="8">The DHHC domain is required for palmitoyltransferase activity.</text>
</comment>
<comment type="catalytic activity">
    <reaction evidence="8">
        <text>L-cysteinyl-[protein] + hexadecanoyl-CoA = S-hexadecanoyl-L-cysteinyl-[protein] + CoA</text>
        <dbReference type="Rhea" id="RHEA:36683"/>
        <dbReference type="Rhea" id="RHEA-COMP:10131"/>
        <dbReference type="Rhea" id="RHEA-COMP:11032"/>
        <dbReference type="ChEBI" id="CHEBI:29950"/>
        <dbReference type="ChEBI" id="CHEBI:57287"/>
        <dbReference type="ChEBI" id="CHEBI:57379"/>
        <dbReference type="ChEBI" id="CHEBI:74151"/>
        <dbReference type="EC" id="2.3.1.225"/>
    </reaction>
</comment>
<keyword evidence="11" id="KW-1185">Reference proteome</keyword>
<evidence type="ECO:0000256" key="1">
    <source>
        <dbReference type="ARBA" id="ARBA00004141"/>
    </source>
</evidence>
<comment type="subcellular location">
    <subcellularLocation>
        <location evidence="1">Membrane</location>
        <topology evidence="1">Multi-pass membrane protein</topology>
    </subcellularLocation>
</comment>
<dbReference type="EC" id="2.3.1.225" evidence="8"/>
<dbReference type="GO" id="GO:0019706">
    <property type="term" value="F:protein-cysteine S-palmitoyltransferase activity"/>
    <property type="evidence" value="ECO:0007669"/>
    <property type="project" value="UniProtKB-EC"/>
</dbReference>
<comment type="caution">
    <text evidence="10">The sequence shown here is derived from an EMBL/GenBank/DDBJ whole genome shotgun (WGS) entry which is preliminary data.</text>
</comment>